<dbReference type="AlphaFoldDB" id="A0A2T8KHF5"/>
<dbReference type="Gramene" id="PVH61615">
    <property type="protein sequence ID" value="PVH61615"/>
    <property type="gene ID" value="PAHAL_3G077900"/>
</dbReference>
<gene>
    <name evidence="1" type="ORF">PAHAL_3G077900</name>
</gene>
<reference evidence="1" key="1">
    <citation type="submission" date="2018-04" db="EMBL/GenBank/DDBJ databases">
        <title>WGS assembly of Panicum hallii.</title>
        <authorList>
            <person name="Lovell J."/>
            <person name="Jenkins J."/>
            <person name="Lowry D."/>
            <person name="Mamidi S."/>
            <person name="Sreedasyam A."/>
            <person name="Weng X."/>
            <person name="Barry K."/>
            <person name="Bonette J."/>
            <person name="Campitelli B."/>
            <person name="Daum C."/>
            <person name="Gordon S."/>
            <person name="Gould B."/>
            <person name="Lipzen A."/>
            <person name="Macqueen A."/>
            <person name="Palacio-Mejia J."/>
            <person name="Plott C."/>
            <person name="Shakirov E."/>
            <person name="Shu S."/>
            <person name="Yoshinaga Y."/>
            <person name="Zane M."/>
            <person name="Rokhsar D."/>
            <person name="Grimwood J."/>
            <person name="Schmutz J."/>
            <person name="Juenger T."/>
        </authorList>
    </citation>
    <scope>NUCLEOTIDE SEQUENCE [LARGE SCALE GENOMIC DNA]</scope>
    <source>
        <strain evidence="1">FIL2</strain>
    </source>
</reference>
<name>A0A2T8KHF5_9POAL</name>
<sequence>MPAVPIIDCMVGSRGFGSTRKEKETARETVKASFRGIGEGRNSREASSIPPQLVLLKMLKRLLVQTSEFSDYTAAASLCCSVLRFWSRFSMGICELRSLYAFSALHDWISWLRDEDEKSAIRRASLCEKLKTMNMLGALHRPCFASEGWTMDDCLCLEDGYCGFICTVDTRVSVSKLSSEALAAAACVRRAGAQLLAASDEEIGL</sequence>
<dbReference type="Proteomes" id="UP000243499">
    <property type="component" value="Chromosome 3"/>
</dbReference>
<organism evidence="1">
    <name type="scientific">Panicum hallii</name>
    <dbReference type="NCBI Taxonomy" id="206008"/>
    <lineage>
        <taxon>Eukaryota</taxon>
        <taxon>Viridiplantae</taxon>
        <taxon>Streptophyta</taxon>
        <taxon>Embryophyta</taxon>
        <taxon>Tracheophyta</taxon>
        <taxon>Spermatophyta</taxon>
        <taxon>Magnoliopsida</taxon>
        <taxon>Liliopsida</taxon>
        <taxon>Poales</taxon>
        <taxon>Poaceae</taxon>
        <taxon>PACMAD clade</taxon>
        <taxon>Panicoideae</taxon>
        <taxon>Panicodae</taxon>
        <taxon>Paniceae</taxon>
        <taxon>Panicinae</taxon>
        <taxon>Panicum</taxon>
        <taxon>Panicum sect. Panicum</taxon>
    </lineage>
</organism>
<proteinExistence type="predicted"/>
<accession>A0A2T8KHF5</accession>
<evidence type="ECO:0000313" key="1">
    <source>
        <dbReference type="EMBL" id="PVH61615.1"/>
    </source>
</evidence>
<protein>
    <submittedName>
        <fullName evidence="1">Uncharacterized protein</fullName>
    </submittedName>
</protein>
<dbReference type="EMBL" id="CM008048">
    <property type="protein sequence ID" value="PVH61615.1"/>
    <property type="molecule type" value="Genomic_DNA"/>
</dbReference>